<dbReference type="GO" id="GO:0005634">
    <property type="term" value="C:nucleus"/>
    <property type="evidence" value="ECO:0007669"/>
    <property type="project" value="UniProtKB-SubCell"/>
</dbReference>
<dbReference type="Proteomes" id="UP001310594">
    <property type="component" value="Unassembled WGS sequence"/>
</dbReference>
<reference evidence="7" key="1">
    <citation type="submission" date="2023-08" db="EMBL/GenBank/DDBJ databases">
        <title>Black Yeasts Isolated from many extreme environments.</title>
        <authorList>
            <person name="Coleine C."/>
            <person name="Stajich J.E."/>
            <person name="Selbmann L."/>
        </authorList>
    </citation>
    <scope>NUCLEOTIDE SEQUENCE</scope>
    <source>
        <strain evidence="7">CCFEE 5810</strain>
    </source>
</reference>
<comment type="subcellular location">
    <subcellularLocation>
        <location evidence="1">Nucleus</location>
    </subcellularLocation>
</comment>
<dbReference type="GO" id="GO:0000981">
    <property type="term" value="F:DNA-binding transcription factor activity, RNA polymerase II-specific"/>
    <property type="evidence" value="ECO:0007669"/>
    <property type="project" value="TreeGrafter"/>
</dbReference>
<evidence type="ECO:0000313" key="8">
    <source>
        <dbReference type="Proteomes" id="UP001310594"/>
    </source>
</evidence>
<dbReference type="PANTHER" id="PTHR31845">
    <property type="entry name" value="FINGER DOMAIN PROTEIN, PUTATIVE-RELATED"/>
    <property type="match status" value="1"/>
</dbReference>
<evidence type="ECO:0000256" key="5">
    <source>
        <dbReference type="ARBA" id="ARBA00023242"/>
    </source>
</evidence>
<evidence type="ECO:0000256" key="1">
    <source>
        <dbReference type="ARBA" id="ARBA00004123"/>
    </source>
</evidence>
<comment type="caution">
    <text evidence="7">The sequence shown here is derived from an EMBL/GenBank/DDBJ whole genome shotgun (WGS) entry which is preliminary data.</text>
</comment>
<proteinExistence type="predicted"/>
<organism evidence="7 8">
    <name type="scientific">Elasticomyces elasticus</name>
    <dbReference type="NCBI Taxonomy" id="574655"/>
    <lineage>
        <taxon>Eukaryota</taxon>
        <taxon>Fungi</taxon>
        <taxon>Dikarya</taxon>
        <taxon>Ascomycota</taxon>
        <taxon>Pezizomycotina</taxon>
        <taxon>Dothideomycetes</taxon>
        <taxon>Dothideomycetidae</taxon>
        <taxon>Mycosphaerellales</taxon>
        <taxon>Teratosphaeriaceae</taxon>
        <taxon>Elasticomyces</taxon>
    </lineage>
</organism>
<gene>
    <name evidence="7" type="ORF">LTR97_000619</name>
</gene>
<evidence type="ECO:0000313" key="7">
    <source>
        <dbReference type="EMBL" id="KAK5708079.1"/>
    </source>
</evidence>
<sequence length="619" mass="68533">MSTAEVRPQRALPVRLHSMVSTRSKVSVTNHHRLTRAVPRQDQTARLTPPSSAFRRERRRVKELEKEVERLQRAQSLERIVPSRPVSCASINNSGGSGGSDGSPSNPAPGPVKWLHAHEEPNHVVYRLGDVTLSPHDAMSIFQEFEELYFPHFAILEPITGLTELVTQDELLFWTIVNVVFRGKADFPQRAVFQAAFDDLLGRVCSEAIQSLTDLQALLLTIAYPPNLRGVARDPSWMRNGMAINAARQMGIDKQQDEVLFGARRTKHRLGRHPQHIVKLTFLKVFELDILLSSWLGHVPTLATAYHLRSVGRLLLDPDVPRDYAATIDIHLAAAQYLATDGNTGLSVDAARLNAAALDTVKVRHARAWTLKAEIALLAAKLNVTVLGVLSLTSDELDHDCLPSTSMIGILQSACDTAQTIITLLSNLSEGQLDHGAPNTIKGTDPLPGCPKLYSSIVFFAATVVIYCIDVMENAPIPIHTEDARNALGRAYKLFTKCEQAIEHQHAARTLDAAIKNIGRGRVWFRNIVRTRSAASLVYSLIWLAGVARGREHDPEFSFEAAERQKLAVRDTGEAEQNLLGDGDWWAEFGLGDYAEFFDFFPDGYSSIPYETGQAAPSW</sequence>
<evidence type="ECO:0008006" key="9">
    <source>
        <dbReference type="Google" id="ProtNLM"/>
    </source>
</evidence>
<evidence type="ECO:0000256" key="4">
    <source>
        <dbReference type="ARBA" id="ARBA00023163"/>
    </source>
</evidence>
<evidence type="ECO:0000256" key="3">
    <source>
        <dbReference type="ARBA" id="ARBA00023125"/>
    </source>
</evidence>
<feature type="region of interest" description="Disordered" evidence="6">
    <location>
        <begin position="40"/>
        <end position="59"/>
    </location>
</feature>
<dbReference type="PANTHER" id="PTHR31845:SF21">
    <property type="entry name" value="REGULATORY PROTEIN LEU3"/>
    <property type="match status" value="1"/>
</dbReference>
<accession>A0AAN7ZWH2</accession>
<dbReference type="EMBL" id="JAVRQU010000001">
    <property type="protein sequence ID" value="KAK5708079.1"/>
    <property type="molecule type" value="Genomic_DNA"/>
</dbReference>
<protein>
    <recommendedName>
        <fullName evidence="9">Transcription factor domain-containing protein</fullName>
    </recommendedName>
</protein>
<keyword evidence="3" id="KW-0238">DNA-binding</keyword>
<dbReference type="AlphaFoldDB" id="A0AAN7ZWH2"/>
<dbReference type="InterPro" id="IPR051089">
    <property type="entry name" value="prtT"/>
</dbReference>
<evidence type="ECO:0000256" key="6">
    <source>
        <dbReference type="SAM" id="MobiDB-lite"/>
    </source>
</evidence>
<keyword evidence="2" id="KW-0805">Transcription regulation</keyword>
<name>A0AAN7ZWH2_9PEZI</name>
<feature type="region of interest" description="Disordered" evidence="6">
    <location>
        <begin position="88"/>
        <end position="111"/>
    </location>
</feature>
<evidence type="ECO:0000256" key="2">
    <source>
        <dbReference type="ARBA" id="ARBA00023015"/>
    </source>
</evidence>
<keyword evidence="4" id="KW-0804">Transcription</keyword>
<dbReference type="GO" id="GO:0000976">
    <property type="term" value="F:transcription cis-regulatory region binding"/>
    <property type="evidence" value="ECO:0007669"/>
    <property type="project" value="TreeGrafter"/>
</dbReference>
<feature type="compositionally biased region" description="Polar residues" evidence="6">
    <location>
        <begin position="41"/>
        <end position="51"/>
    </location>
</feature>
<dbReference type="CDD" id="cd12148">
    <property type="entry name" value="fungal_TF_MHR"/>
    <property type="match status" value="1"/>
</dbReference>
<keyword evidence="5" id="KW-0539">Nucleus</keyword>